<reference evidence="2 3" key="1">
    <citation type="journal article" date="2016" name="Front. Microbiol.">
        <title>Comparative Genomic Analysis Reveals a Diverse Repertoire of Genes Involved in Prokaryote-Eukaryote Interactions within the Pseudovibrio Genus.</title>
        <authorList>
            <person name="Romano S."/>
            <person name="Fernandez-Guerra A."/>
            <person name="Reen F.J."/>
            <person name="Glockner F.O."/>
            <person name="Crowley S.P."/>
            <person name="O'Sullivan O."/>
            <person name="Cotter P.D."/>
            <person name="Adams C."/>
            <person name="Dobson A.D."/>
            <person name="O'Gara F."/>
        </authorList>
    </citation>
    <scope>NUCLEOTIDE SEQUENCE [LARGE SCALE GENOMIC DNA]</scope>
    <source>
        <strain evidence="2 3">Ad2</strain>
    </source>
</reference>
<dbReference type="RefSeq" id="WP_208979217.1">
    <property type="nucleotide sequence ID" value="NZ_FOFM01000001.1"/>
</dbReference>
<dbReference type="AlphaFoldDB" id="A0A161V808"/>
<name>A0A161V808_9HYPH</name>
<evidence type="ECO:0000256" key="1">
    <source>
        <dbReference type="SAM" id="SignalP"/>
    </source>
</evidence>
<organism evidence="2 3">
    <name type="scientific">Pseudovibrio axinellae</name>
    <dbReference type="NCBI Taxonomy" id="989403"/>
    <lineage>
        <taxon>Bacteria</taxon>
        <taxon>Pseudomonadati</taxon>
        <taxon>Pseudomonadota</taxon>
        <taxon>Alphaproteobacteria</taxon>
        <taxon>Hyphomicrobiales</taxon>
        <taxon>Stappiaceae</taxon>
        <taxon>Pseudovibrio</taxon>
    </lineage>
</organism>
<protein>
    <submittedName>
        <fullName evidence="2">Uncharacterized protein</fullName>
    </submittedName>
</protein>
<feature type="chain" id="PRO_5007827901" evidence="1">
    <location>
        <begin position="25"/>
        <end position="166"/>
    </location>
</feature>
<gene>
    <name evidence="2" type="ORF">PsAD2_01036</name>
</gene>
<dbReference type="Proteomes" id="UP000076577">
    <property type="component" value="Unassembled WGS sequence"/>
</dbReference>
<comment type="caution">
    <text evidence="2">The sequence shown here is derived from an EMBL/GenBank/DDBJ whole genome shotgun (WGS) entry which is preliminary data.</text>
</comment>
<evidence type="ECO:0000313" key="3">
    <source>
        <dbReference type="Proteomes" id="UP000076577"/>
    </source>
</evidence>
<dbReference type="PATRIC" id="fig|989403.3.peg.1115"/>
<accession>A0A161V808</accession>
<evidence type="ECO:0000313" key="2">
    <source>
        <dbReference type="EMBL" id="KZL21044.1"/>
    </source>
</evidence>
<dbReference type="EMBL" id="LMCB01000005">
    <property type="protein sequence ID" value="KZL21044.1"/>
    <property type="molecule type" value="Genomic_DNA"/>
</dbReference>
<sequence>MFRSFGLQCLTGICALSLASSVFATETTSSTGERSDVIPPLDTFKTMADDLKPEGWISFQNLADKQVVSFAPLMSLRCRLKEIRYSVDSKDLDESFPVPKCNREYPFHVEPQGLERPYDIEYRVDTVQALAVQLSWDDGSKSKIAYYEPCPAVGTAPCAYLVGSRE</sequence>
<keyword evidence="1" id="KW-0732">Signal</keyword>
<keyword evidence="3" id="KW-1185">Reference proteome</keyword>
<feature type="signal peptide" evidence="1">
    <location>
        <begin position="1"/>
        <end position="24"/>
    </location>
</feature>
<proteinExistence type="predicted"/>